<proteinExistence type="predicted"/>
<dbReference type="GO" id="GO:0008168">
    <property type="term" value="F:methyltransferase activity"/>
    <property type="evidence" value="ECO:0007669"/>
    <property type="project" value="UniProtKB-KW"/>
</dbReference>
<evidence type="ECO:0000313" key="3">
    <source>
        <dbReference type="EMBL" id="GAA0559736.1"/>
    </source>
</evidence>
<keyword evidence="4" id="KW-1185">Reference proteome</keyword>
<protein>
    <submittedName>
        <fullName evidence="3">Methyltransferase</fullName>
    </submittedName>
</protein>
<organism evidence="3 4">
    <name type="scientific">Rhizomicrobium electricum</name>
    <dbReference type="NCBI Taxonomy" id="480070"/>
    <lineage>
        <taxon>Bacteria</taxon>
        <taxon>Pseudomonadati</taxon>
        <taxon>Pseudomonadota</taxon>
        <taxon>Alphaproteobacteria</taxon>
        <taxon>Micropepsales</taxon>
        <taxon>Micropepsaceae</taxon>
        <taxon>Rhizomicrobium</taxon>
    </lineage>
</organism>
<accession>A0ABN1E5U4</accession>
<dbReference type="RefSeq" id="WP_166931382.1">
    <property type="nucleotide sequence ID" value="NZ_BAAADD010000001.1"/>
</dbReference>
<sequence length="212" mass="22917">MTDPLAFVRANSVLQSPPLVPEVRLHLASEVLPLWSKTEEELGREGVPPPYWAFAWAGGQALARYVLDRGVLGETVLDFGSGSGLVAIAAAKAGAASVLAADIDPFSAAAIRQNAIDNDVVLDVTTDDVIGRTDPWTLILVGDMCYERPLAERLTQWLRDHARAGATVLVGDPGRTYFPKTGVEKLASYNVPTSRDLEDRDMRETGVFRLTA</sequence>
<gene>
    <name evidence="3" type="ORF">GCM10008942_05270</name>
</gene>
<keyword evidence="2" id="KW-0808">Transferase</keyword>
<dbReference type="Pfam" id="PF06325">
    <property type="entry name" value="PrmA"/>
    <property type="match status" value="1"/>
</dbReference>
<evidence type="ECO:0000313" key="4">
    <source>
        <dbReference type="Proteomes" id="UP001499951"/>
    </source>
</evidence>
<name>A0ABN1E5U4_9PROT</name>
<dbReference type="Gene3D" id="3.40.50.150">
    <property type="entry name" value="Vaccinia Virus protein VP39"/>
    <property type="match status" value="1"/>
</dbReference>
<dbReference type="PANTHER" id="PTHR43648">
    <property type="entry name" value="ELECTRON TRANSFER FLAVOPROTEIN BETA SUBUNIT LYSINE METHYLTRANSFERASE"/>
    <property type="match status" value="1"/>
</dbReference>
<dbReference type="GO" id="GO:0032259">
    <property type="term" value="P:methylation"/>
    <property type="evidence" value="ECO:0007669"/>
    <property type="project" value="UniProtKB-KW"/>
</dbReference>
<keyword evidence="1 3" id="KW-0489">Methyltransferase</keyword>
<comment type="caution">
    <text evidence="3">The sequence shown here is derived from an EMBL/GenBank/DDBJ whole genome shotgun (WGS) entry which is preliminary data.</text>
</comment>
<dbReference type="EMBL" id="BAAADD010000001">
    <property type="protein sequence ID" value="GAA0559736.1"/>
    <property type="molecule type" value="Genomic_DNA"/>
</dbReference>
<dbReference type="InterPro" id="IPR050078">
    <property type="entry name" value="Ribosomal_L11_MeTrfase_PrmA"/>
</dbReference>
<dbReference type="InterPro" id="IPR029063">
    <property type="entry name" value="SAM-dependent_MTases_sf"/>
</dbReference>
<reference evidence="3 4" key="1">
    <citation type="journal article" date="2019" name="Int. J. Syst. Evol. Microbiol.">
        <title>The Global Catalogue of Microorganisms (GCM) 10K type strain sequencing project: providing services to taxonomists for standard genome sequencing and annotation.</title>
        <authorList>
            <consortium name="The Broad Institute Genomics Platform"/>
            <consortium name="The Broad Institute Genome Sequencing Center for Infectious Disease"/>
            <person name="Wu L."/>
            <person name="Ma J."/>
        </authorList>
    </citation>
    <scope>NUCLEOTIDE SEQUENCE [LARGE SCALE GENOMIC DNA]</scope>
    <source>
        <strain evidence="3 4">JCM 15089</strain>
    </source>
</reference>
<dbReference type="Proteomes" id="UP001499951">
    <property type="component" value="Unassembled WGS sequence"/>
</dbReference>
<evidence type="ECO:0000256" key="2">
    <source>
        <dbReference type="ARBA" id="ARBA00022679"/>
    </source>
</evidence>
<dbReference type="SUPFAM" id="SSF53335">
    <property type="entry name" value="S-adenosyl-L-methionine-dependent methyltransferases"/>
    <property type="match status" value="1"/>
</dbReference>
<evidence type="ECO:0000256" key="1">
    <source>
        <dbReference type="ARBA" id="ARBA00022603"/>
    </source>
</evidence>
<dbReference type="PANTHER" id="PTHR43648:SF1">
    <property type="entry name" value="ELECTRON TRANSFER FLAVOPROTEIN BETA SUBUNIT LYSINE METHYLTRANSFERASE"/>
    <property type="match status" value="1"/>
</dbReference>